<feature type="region of interest" description="Disordered" evidence="1">
    <location>
        <begin position="403"/>
        <end position="422"/>
    </location>
</feature>
<evidence type="ECO:0008006" key="6">
    <source>
        <dbReference type="Google" id="ProtNLM"/>
    </source>
</evidence>
<sequence>MIQTDTKPLAQPTERTLFRPLDFFMLRSPVLPLESFQELFPADVDQVDDLRADGIAKLAELAQQPLIREAIAVASPSLLDSLHNITNISNPRKQDQAVKGFLRYLLRMMSRPTPFGLFSGVASGTFAETSNLTLHPTSQHHKRARPDMEWLLKVIELLEAQTDVVLQLQMHINPMIFLSGTRAKLPYVTRYGQRDAQGRITMDSVSVRATPVLHYVLEQATKPILFSELLDRVAAQFQAPLETVQNFLITLFRQEFLISELRPPTTVTSPLHYIRERIERLNGVDSIKSQLASLADKLTTYDRLPLGEGDTLFLELLAEMKALADVKNPLQVDLALAGNPLHLPLSVGEEAAKVASLLCKLSSGRVGYQHLEAYRTEFMERYGQDREVPLLELLDEDRGLGAPAGYEYPQSRHRPVTPTRSEATKKRQALQTNLLAKALSQGAVEVELTDDMVAQLTTEENPKALRPSLELYFSLAARSQAALDAGDFQLHLGPMPGSNGAGRTFGRFVDLFPESFRDRLAAVQEAEQAMTPDALLVEVSFLPPAGRATNVVLTEHCRPYELAMGTNSSKDETHTLPMSDLLVGCTEQGLYLTSQSLGRQVIPKAGHMLNPSTTPNLYRFLREIASEHVQTWQPFRWEVFEQSPFLPRVRYQKTVLVPAVWTLSEQTSELRVGLTEEQWQAEFNLWRAEWKLPRYVYLIEADNRILLDLDHPLHLEILSKEFRKGKDLKLIEMGVGFDELCLTSPDGLLLNEVVIPLVKAVPSVKKLRARPRLPLIPLEQRQILPGGEWLYAKLYGVSARQEELIGGHLREFCRDVQANGIVSKSYFIRYADPEPHIRLRFHGDPETLAAKLWPRLHEWASMLQKEGLLSRIATDTYDPEIERYGGPQPMKTVENLFALDSVAVSGWLHSKRFQKLGLSLEQIGAVSVIDYLESFGMSFNESFQWLDQRFSHKEQQEEFRTQRKLLLTLSNSLDDWQGLRAHPEGEIVYSGLQVRHEAIARFAEEIREHAALGNLYNTFDNIVGSVIHLHLNRLLGTDRERERGVMILARHALNGLRHFREDRR</sequence>
<organism evidence="4 5">
    <name type="scientific">Tumebacillus algifaecis</name>
    <dbReference type="NCBI Taxonomy" id="1214604"/>
    <lineage>
        <taxon>Bacteria</taxon>
        <taxon>Bacillati</taxon>
        <taxon>Bacillota</taxon>
        <taxon>Bacilli</taxon>
        <taxon>Bacillales</taxon>
        <taxon>Alicyclobacillaceae</taxon>
        <taxon>Tumebacillus</taxon>
    </lineage>
</organism>
<dbReference type="Pfam" id="PF04738">
    <property type="entry name" value="Lant_dehydr_N"/>
    <property type="match status" value="1"/>
</dbReference>
<dbReference type="KEGG" id="tab:CIG75_06680"/>
<feature type="domain" description="Lantibiotic dehydratase N-terminal" evidence="2">
    <location>
        <begin position="63"/>
        <end position="718"/>
    </location>
</feature>
<feature type="domain" description="Thiopeptide-type bacteriocin biosynthesis" evidence="3">
    <location>
        <begin position="789"/>
        <end position="1052"/>
    </location>
</feature>
<keyword evidence="5" id="KW-1185">Reference proteome</keyword>
<evidence type="ECO:0000259" key="2">
    <source>
        <dbReference type="Pfam" id="PF04738"/>
    </source>
</evidence>
<dbReference type="Pfam" id="PF14028">
    <property type="entry name" value="Lant_dehydr_C"/>
    <property type="match status" value="1"/>
</dbReference>
<dbReference type="AlphaFoldDB" id="A0A223CZB6"/>
<accession>A0A223CZB6</accession>
<reference evidence="4 5" key="1">
    <citation type="journal article" date="2015" name="Int. J. Syst. Evol. Microbiol.">
        <title>Tumebacillus algifaecis sp. nov., isolated from decomposing algal scum.</title>
        <authorList>
            <person name="Wu Y.F."/>
            <person name="Zhang B."/>
            <person name="Xing P."/>
            <person name="Wu Q.L."/>
            <person name="Liu S.J."/>
        </authorList>
    </citation>
    <scope>NUCLEOTIDE SEQUENCE [LARGE SCALE GENOMIC DNA]</scope>
    <source>
        <strain evidence="4 5">THMBR28</strain>
    </source>
</reference>
<protein>
    <recommendedName>
        <fullName evidence="6">Lantibiotic dehydratase</fullName>
    </recommendedName>
</protein>
<dbReference type="NCBIfam" id="TIGR03891">
    <property type="entry name" value="thiopep_ocin"/>
    <property type="match status" value="1"/>
</dbReference>
<evidence type="ECO:0000313" key="5">
    <source>
        <dbReference type="Proteomes" id="UP000214688"/>
    </source>
</evidence>
<name>A0A223CZB6_9BACL</name>
<dbReference type="InterPro" id="IPR006827">
    <property type="entry name" value="Lant_deHydtase_N"/>
</dbReference>
<proteinExistence type="predicted"/>
<evidence type="ECO:0000259" key="3">
    <source>
        <dbReference type="Pfam" id="PF14028"/>
    </source>
</evidence>
<dbReference type="EMBL" id="CP022657">
    <property type="protein sequence ID" value="ASS74688.1"/>
    <property type="molecule type" value="Genomic_DNA"/>
</dbReference>
<dbReference type="RefSeq" id="WP_094235938.1">
    <property type="nucleotide sequence ID" value="NZ_CP022657.1"/>
</dbReference>
<evidence type="ECO:0000256" key="1">
    <source>
        <dbReference type="SAM" id="MobiDB-lite"/>
    </source>
</evidence>
<dbReference type="OrthoDB" id="1273722at2"/>
<gene>
    <name evidence="4" type="ORF">CIG75_06680</name>
</gene>
<dbReference type="Proteomes" id="UP000214688">
    <property type="component" value="Chromosome"/>
</dbReference>
<evidence type="ECO:0000313" key="4">
    <source>
        <dbReference type="EMBL" id="ASS74688.1"/>
    </source>
</evidence>
<dbReference type="InterPro" id="IPR023809">
    <property type="entry name" value="Thiopep_bacteriocin_synth_dom"/>
</dbReference>